<keyword evidence="2" id="KW-1185">Reference proteome</keyword>
<organism evidence="1 2">
    <name type="scientific">Sphingobacterium detergens</name>
    <dbReference type="NCBI Taxonomy" id="1145106"/>
    <lineage>
        <taxon>Bacteria</taxon>
        <taxon>Pseudomonadati</taxon>
        <taxon>Bacteroidota</taxon>
        <taxon>Sphingobacteriia</taxon>
        <taxon>Sphingobacteriales</taxon>
        <taxon>Sphingobacteriaceae</taxon>
        <taxon>Sphingobacterium</taxon>
    </lineage>
</organism>
<reference evidence="1 2" key="1">
    <citation type="submission" date="2018-09" db="EMBL/GenBank/DDBJ databases">
        <title>Genomic Encyclopedia of Type Strains, Phase III (KMG-III): the genomes of soil and plant-associated and newly described type strains.</title>
        <authorList>
            <person name="Whitman W."/>
        </authorList>
    </citation>
    <scope>NUCLEOTIDE SEQUENCE [LARGE SCALE GENOMIC DNA]</scope>
    <source>
        <strain evidence="1 2">CECT 7938</strain>
    </source>
</reference>
<evidence type="ECO:0000313" key="2">
    <source>
        <dbReference type="Proteomes" id="UP000286246"/>
    </source>
</evidence>
<dbReference type="Proteomes" id="UP000286246">
    <property type="component" value="Unassembled WGS sequence"/>
</dbReference>
<gene>
    <name evidence="1" type="ORF">DFQ12_2902</name>
</gene>
<accession>A0A420B795</accession>
<proteinExistence type="predicted"/>
<dbReference type="AlphaFoldDB" id="A0A420B795"/>
<comment type="caution">
    <text evidence="1">The sequence shown here is derived from an EMBL/GenBank/DDBJ whole genome shotgun (WGS) entry which is preliminary data.</text>
</comment>
<evidence type="ECO:0000313" key="1">
    <source>
        <dbReference type="EMBL" id="RKE52660.1"/>
    </source>
</evidence>
<name>A0A420B795_SPHD1</name>
<dbReference type="EMBL" id="RAPY01000002">
    <property type="protein sequence ID" value="RKE52660.1"/>
    <property type="molecule type" value="Genomic_DNA"/>
</dbReference>
<protein>
    <submittedName>
        <fullName evidence="1">Uncharacterized protein</fullName>
    </submittedName>
</protein>
<sequence length="376" mass="43037">MFESIVIDAIVKCKFIMKFIFTCVLFSIQLFVFAQERPQLIPFKFEGKLGLMDVSTAEPVYPDALMDGPNRYYVIGDFCSYIISKNEKEDAVVDAYSGQEQFSGHFDSTCGRLKINKDSYYHFEVGGNSALLKPGSPLIQLTTRYQSIEPNHDAWDNESLDGKQYIWALKTDETYDVLSADKNFARINSLPNFESFDLVYRINEDAPITLVGFVLGSKNAIQRAFGQKYNIPESNQMVEVYDIHFKKLGHTIYQNVAIKKLFNHEIELQGSMIPPPNLENQIITAQNKTIVLNDEFSLIPAKDDQTQLVLVNTQQGNASILGNGRFDYRYISTTQNLKALLQIRHAETGTFFYFDFNGFYFPKGVPLIPKNYRKWN</sequence>